<name>A0ABW5ZJ21_9BACL</name>
<dbReference type="Proteomes" id="UP001597561">
    <property type="component" value="Unassembled WGS sequence"/>
</dbReference>
<evidence type="ECO:0000313" key="2">
    <source>
        <dbReference type="EMBL" id="MFD2912960.1"/>
    </source>
</evidence>
<dbReference type="InterPro" id="IPR010697">
    <property type="entry name" value="YspA"/>
</dbReference>
<gene>
    <name evidence="2" type="ORF">ACFS5P_13830</name>
</gene>
<protein>
    <recommendedName>
        <fullName evidence="1">UPF0398 protein ACFS5P_13830</fullName>
    </recommendedName>
</protein>
<dbReference type="PANTHER" id="PTHR38440">
    <property type="entry name" value="UPF0398 PROTEIN YPSA"/>
    <property type="match status" value="1"/>
</dbReference>
<dbReference type="Pfam" id="PF06908">
    <property type="entry name" value="YpsA"/>
    <property type="match status" value="1"/>
</dbReference>
<evidence type="ECO:0000256" key="1">
    <source>
        <dbReference type="HAMAP-Rule" id="MF_01575"/>
    </source>
</evidence>
<comment type="caution">
    <text evidence="2">The sequence shown here is derived from an EMBL/GenBank/DDBJ whole genome shotgun (WGS) entry which is preliminary data.</text>
</comment>
<dbReference type="NCBIfam" id="NF010181">
    <property type="entry name" value="PRK13660.1"/>
    <property type="match status" value="1"/>
</dbReference>
<reference evidence="3" key="1">
    <citation type="journal article" date="2019" name="Int. J. Syst. Evol. Microbiol.">
        <title>The Global Catalogue of Microorganisms (GCM) 10K type strain sequencing project: providing services to taxonomists for standard genome sequencing and annotation.</title>
        <authorList>
            <consortium name="The Broad Institute Genomics Platform"/>
            <consortium name="The Broad Institute Genome Sequencing Center for Infectious Disease"/>
            <person name="Wu L."/>
            <person name="Ma J."/>
        </authorList>
    </citation>
    <scope>NUCLEOTIDE SEQUENCE [LARGE SCALE GENOMIC DNA]</scope>
    <source>
        <strain evidence="3">KCTC 13528</strain>
    </source>
</reference>
<dbReference type="RefSeq" id="WP_204727660.1">
    <property type="nucleotide sequence ID" value="NZ_JAFBDK010000001.1"/>
</dbReference>
<dbReference type="EMBL" id="JBHUPG010000027">
    <property type="protein sequence ID" value="MFD2912960.1"/>
    <property type="molecule type" value="Genomic_DNA"/>
</dbReference>
<dbReference type="PIRSF" id="PIRSF021290">
    <property type="entry name" value="DUF1273"/>
    <property type="match status" value="1"/>
</dbReference>
<dbReference type="Gene3D" id="3.40.50.450">
    <property type="match status" value="1"/>
</dbReference>
<comment type="similarity">
    <text evidence="1">Belongs to the UPF0398 family.</text>
</comment>
<dbReference type="SUPFAM" id="SSF102405">
    <property type="entry name" value="MCP/YpsA-like"/>
    <property type="match status" value="1"/>
</dbReference>
<dbReference type="HAMAP" id="MF_01575">
    <property type="entry name" value="UPF0398"/>
    <property type="match status" value="1"/>
</dbReference>
<keyword evidence="3" id="KW-1185">Reference proteome</keyword>
<accession>A0ABW5ZJ21</accession>
<evidence type="ECO:0000313" key="3">
    <source>
        <dbReference type="Proteomes" id="UP001597561"/>
    </source>
</evidence>
<sequence>MKTIFITGYKAHEIGIFKNDDPAVRIIRKSIRQHLMSLADEGLEWVLVSGSLGVELWAAEEVISLKETVPELKLAVLTPFLNQEEKWSEGNQTYYEDITKNADFVSSISNKPYTDPSQFKNRDDFILKKADGLLVIYDEDKKGSPSFLIEKAEKEKTKYNLDIIRINFQDLQWIADEEALSESEPD</sequence>
<dbReference type="PANTHER" id="PTHR38440:SF1">
    <property type="entry name" value="UPF0398 PROTEIN SPR0331"/>
    <property type="match status" value="1"/>
</dbReference>
<proteinExistence type="inferred from homology"/>
<organism evidence="2 3">
    <name type="scientific">Jeotgalibacillus terrae</name>
    <dbReference type="NCBI Taxonomy" id="587735"/>
    <lineage>
        <taxon>Bacteria</taxon>
        <taxon>Bacillati</taxon>
        <taxon>Bacillota</taxon>
        <taxon>Bacilli</taxon>
        <taxon>Bacillales</taxon>
        <taxon>Caryophanaceae</taxon>
        <taxon>Jeotgalibacillus</taxon>
    </lineage>
</organism>